<comment type="catalytic activity">
    <reaction evidence="9">
        <text>tRNA(Pro) + L-proline + ATP = L-prolyl-tRNA(Pro) + AMP + diphosphate</text>
        <dbReference type="Rhea" id="RHEA:14305"/>
        <dbReference type="Rhea" id="RHEA-COMP:9700"/>
        <dbReference type="Rhea" id="RHEA-COMP:9702"/>
        <dbReference type="ChEBI" id="CHEBI:30616"/>
        <dbReference type="ChEBI" id="CHEBI:33019"/>
        <dbReference type="ChEBI" id="CHEBI:60039"/>
        <dbReference type="ChEBI" id="CHEBI:78442"/>
        <dbReference type="ChEBI" id="CHEBI:78532"/>
        <dbReference type="ChEBI" id="CHEBI:456215"/>
        <dbReference type="EC" id="6.1.1.15"/>
    </reaction>
</comment>
<dbReference type="CDD" id="cd00861">
    <property type="entry name" value="ProRS_anticodon_short"/>
    <property type="match status" value="1"/>
</dbReference>
<evidence type="ECO:0000256" key="8">
    <source>
        <dbReference type="ARBA" id="ARBA00029731"/>
    </source>
</evidence>
<organism evidence="11 12">
    <name type="scientific">Candidatus Doudnabacteria bacterium RIFCSPHIGHO2_01_FULL_46_14</name>
    <dbReference type="NCBI Taxonomy" id="1817824"/>
    <lineage>
        <taxon>Bacteria</taxon>
        <taxon>Candidatus Doudnaibacteriota</taxon>
    </lineage>
</organism>
<dbReference type="Gene3D" id="3.30.930.10">
    <property type="entry name" value="Bira Bifunctional Protein, Domain 2"/>
    <property type="match status" value="1"/>
</dbReference>
<dbReference type="EC" id="6.1.1.15" evidence="1"/>
<dbReference type="AlphaFoldDB" id="A0A1F5NKU8"/>
<dbReference type="InterPro" id="IPR002314">
    <property type="entry name" value="aa-tRNA-synt_IIb"/>
</dbReference>
<dbReference type="SUPFAM" id="SSF55681">
    <property type="entry name" value="Class II aaRS and biotin synthetases"/>
    <property type="match status" value="1"/>
</dbReference>
<comment type="caution">
    <text evidence="11">The sequence shown here is derived from an EMBL/GenBank/DDBJ whole genome shotgun (WGS) entry which is preliminary data.</text>
</comment>
<keyword evidence="6" id="KW-0648">Protein biosynthesis</keyword>
<dbReference type="InterPro" id="IPR036621">
    <property type="entry name" value="Anticodon-bd_dom_sf"/>
</dbReference>
<evidence type="ECO:0000256" key="2">
    <source>
        <dbReference type="ARBA" id="ARBA00019110"/>
    </source>
</evidence>
<dbReference type="InterPro" id="IPR002316">
    <property type="entry name" value="Pro-tRNA-ligase_IIa"/>
</dbReference>
<dbReference type="Pfam" id="PF03129">
    <property type="entry name" value="HGTP_anticodon"/>
    <property type="match status" value="1"/>
</dbReference>
<dbReference type="EMBL" id="MFEK01000014">
    <property type="protein sequence ID" value="OGE78327.1"/>
    <property type="molecule type" value="Genomic_DNA"/>
</dbReference>
<dbReference type="Gene3D" id="3.40.50.800">
    <property type="entry name" value="Anticodon-binding domain"/>
    <property type="match status" value="1"/>
</dbReference>
<evidence type="ECO:0000256" key="4">
    <source>
        <dbReference type="ARBA" id="ARBA00022741"/>
    </source>
</evidence>
<feature type="domain" description="Aminoacyl-transfer RNA synthetases class-II family profile" evidence="10">
    <location>
        <begin position="38"/>
        <end position="316"/>
    </location>
</feature>
<sequence>MKQSQLFVKTLRQPPKEAETINHKLLTQAGFVDQLMAGVYSYLPLGLRVLRNIEGIVREEMNTIGGQELLMPILHPSSIWKQTGGWDKIDVLFKIKSRTGKDYALGQSEEEVVTPLVMSRVNTHKDLPVAVYQIHWKYRDELRAKSGILRGREFFMKDMYSFHENQKDFERFYEVVKHAYLNVYKRAGLVAKVTEGSGGSFSEKISYEFMVLTDAGEDKILYCEECEFCINRDIAKQEAGAKCPKCGKGKLLEGIASEVGNVFDLGQKYGGNFDLGFLDRDNKKQYPVMGCYGLGISRLMGVIVERFHDDKGIIWPESVAPFQVHLLDLPGGDSKKVYESLLKDDIEVLYDDRDASAGEKFADSDLIGIPWRAVASKKTGDKIELKKRGEEKVKLVSIKELLETLKS</sequence>
<protein>
    <recommendedName>
        <fullName evidence="2">Proline--tRNA ligase</fullName>
        <ecNumber evidence="1">6.1.1.15</ecNumber>
    </recommendedName>
    <alternativeName>
        <fullName evidence="8">Prolyl-tRNA synthetase</fullName>
    </alternativeName>
</protein>
<evidence type="ECO:0000313" key="12">
    <source>
        <dbReference type="Proteomes" id="UP000176864"/>
    </source>
</evidence>
<dbReference type="InterPro" id="IPR045864">
    <property type="entry name" value="aa-tRNA-synth_II/BPL/LPL"/>
</dbReference>
<dbReference type="InterPro" id="IPR050062">
    <property type="entry name" value="Pro-tRNA_synthetase"/>
</dbReference>
<dbReference type="SUPFAM" id="SSF52954">
    <property type="entry name" value="Class II aaRS ABD-related"/>
    <property type="match status" value="1"/>
</dbReference>
<keyword evidence="5" id="KW-0067">ATP-binding</keyword>
<dbReference type="GO" id="GO:0005829">
    <property type="term" value="C:cytosol"/>
    <property type="evidence" value="ECO:0007669"/>
    <property type="project" value="TreeGrafter"/>
</dbReference>
<dbReference type="InterPro" id="IPR044140">
    <property type="entry name" value="ProRS_anticodon_short"/>
</dbReference>
<dbReference type="GO" id="GO:0005524">
    <property type="term" value="F:ATP binding"/>
    <property type="evidence" value="ECO:0007669"/>
    <property type="project" value="UniProtKB-KW"/>
</dbReference>
<dbReference type="PRINTS" id="PR01046">
    <property type="entry name" value="TRNASYNTHPRO"/>
</dbReference>
<evidence type="ECO:0000313" key="11">
    <source>
        <dbReference type="EMBL" id="OGE78327.1"/>
    </source>
</evidence>
<evidence type="ECO:0000256" key="9">
    <source>
        <dbReference type="ARBA" id="ARBA00047671"/>
    </source>
</evidence>
<gene>
    <name evidence="11" type="ORF">A2751_04215</name>
</gene>
<reference evidence="11 12" key="1">
    <citation type="journal article" date="2016" name="Nat. Commun.">
        <title>Thousands of microbial genomes shed light on interconnected biogeochemical processes in an aquifer system.</title>
        <authorList>
            <person name="Anantharaman K."/>
            <person name="Brown C.T."/>
            <person name="Hug L.A."/>
            <person name="Sharon I."/>
            <person name="Castelle C.J."/>
            <person name="Probst A.J."/>
            <person name="Thomas B.C."/>
            <person name="Singh A."/>
            <person name="Wilkins M.J."/>
            <person name="Karaoz U."/>
            <person name="Brodie E.L."/>
            <person name="Williams K.H."/>
            <person name="Hubbard S.S."/>
            <person name="Banfield J.F."/>
        </authorList>
    </citation>
    <scope>NUCLEOTIDE SEQUENCE [LARGE SCALE GENOMIC DNA]</scope>
</reference>
<accession>A0A1F5NKU8</accession>
<dbReference type="PANTHER" id="PTHR42753">
    <property type="entry name" value="MITOCHONDRIAL RIBOSOME PROTEIN L39/PROLYL-TRNA LIGASE FAMILY MEMBER"/>
    <property type="match status" value="1"/>
</dbReference>
<dbReference type="Proteomes" id="UP000176864">
    <property type="component" value="Unassembled WGS sequence"/>
</dbReference>
<dbReference type="STRING" id="1817824.A2751_04215"/>
<keyword evidence="7" id="KW-0030">Aminoacyl-tRNA synthetase</keyword>
<dbReference type="PROSITE" id="PS50862">
    <property type="entry name" value="AA_TRNA_LIGASE_II"/>
    <property type="match status" value="1"/>
</dbReference>
<proteinExistence type="predicted"/>
<dbReference type="InterPro" id="IPR006195">
    <property type="entry name" value="aa-tRNA-synth_II"/>
</dbReference>
<evidence type="ECO:0000256" key="5">
    <source>
        <dbReference type="ARBA" id="ARBA00022840"/>
    </source>
</evidence>
<evidence type="ECO:0000256" key="7">
    <source>
        <dbReference type="ARBA" id="ARBA00023146"/>
    </source>
</evidence>
<dbReference type="PANTHER" id="PTHR42753:SF2">
    <property type="entry name" value="PROLINE--TRNA LIGASE"/>
    <property type="match status" value="1"/>
</dbReference>
<evidence type="ECO:0000259" key="10">
    <source>
        <dbReference type="PROSITE" id="PS50862"/>
    </source>
</evidence>
<keyword evidence="4" id="KW-0547">Nucleotide-binding</keyword>
<dbReference type="GO" id="GO:0006433">
    <property type="term" value="P:prolyl-tRNA aminoacylation"/>
    <property type="evidence" value="ECO:0007669"/>
    <property type="project" value="InterPro"/>
</dbReference>
<evidence type="ECO:0000256" key="6">
    <source>
        <dbReference type="ARBA" id="ARBA00022917"/>
    </source>
</evidence>
<dbReference type="InterPro" id="IPR004154">
    <property type="entry name" value="Anticodon-bd"/>
</dbReference>
<evidence type="ECO:0000256" key="1">
    <source>
        <dbReference type="ARBA" id="ARBA00012831"/>
    </source>
</evidence>
<dbReference type="GO" id="GO:0004827">
    <property type="term" value="F:proline-tRNA ligase activity"/>
    <property type="evidence" value="ECO:0007669"/>
    <property type="project" value="UniProtKB-EC"/>
</dbReference>
<name>A0A1F5NKU8_9BACT</name>
<dbReference type="Pfam" id="PF00587">
    <property type="entry name" value="tRNA-synt_2b"/>
    <property type="match status" value="1"/>
</dbReference>
<evidence type="ECO:0000256" key="3">
    <source>
        <dbReference type="ARBA" id="ARBA00022598"/>
    </source>
</evidence>
<keyword evidence="3" id="KW-0436">Ligase</keyword>